<proteinExistence type="predicted"/>
<dbReference type="InterPro" id="IPR013094">
    <property type="entry name" value="AB_hydrolase_3"/>
</dbReference>
<evidence type="ECO:0000256" key="1">
    <source>
        <dbReference type="ARBA" id="ARBA00022801"/>
    </source>
</evidence>
<evidence type="ECO:0000313" key="3">
    <source>
        <dbReference type="EMBL" id="KAF2742825.1"/>
    </source>
</evidence>
<sequence length="250" mass="27798">MIYSKPTHTDAVQLNAAVVSVDYAKSPEYPFPHALLQAYTVLQWCLSSSGTTQLGVAIDRRRVAVMGNSAGGNLTASLTLLNAFTKGPCKQFRDGLPKDFRQVAQVLLYPSVACNQLYRVRMANASPQAQAKSLPVWMAEMMEACYLPPGIEKDQIFIAPLLASSSLLKELQPKVPPVSCHVAGLDCLQDEAVQYCRHLEMAGVQVELKEYPEANHGFSHYKEDNKEFCKQDVEECWESVLGFLERAFKH</sequence>
<organism evidence="3 4">
    <name type="scientific">Sporormia fimetaria CBS 119925</name>
    <dbReference type="NCBI Taxonomy" id="1340428"/>
    <lineage>
        <taxon>Eukaryota</taxon>
        <taxon>Fungi</taxon>
        <taxon>Dikarya</taxon>
        <taxon>Ascomycota</taxon>
        <taxon>Pezizomycotina</taxon>
        <taxon>Dothideomycetes</taxon>
        <taxon>Pleosporomycetidae</taxon>
        <taxon>Pleosporales</taxon>
        <taxon>Sporormiaceae</taxon>
        <taxon>Sporormia</taxon>
    </lineage>
</organism>
<dbReference type="AlphaFoldDB" id="A0A6A6UXE0"/>
<dbReference type="OrthoDB" id="433474at2759"/>
<accession>A0A6A6UXE0</accession>
<dbReference type="Pfam" id="PF07859">
    <property type="entry name" value="Abhydrolase_3"/>
    <property type="match status" value="1"/>
</dbReference>
<feature type="domain" description="Alpha/beta hydrolase fold-3" evidence="2">
    <location>
        <begin position="11"/>
        <end position="218"/>
    </location>
</feature>
<reference evidence="3" key="1">
    <citation type="journal article" date="2020" name="Stud. Mycol.">
        <title>101 Dothideomycetes genomes: a test case for predicting lifestyles and emergence of pathogens.</title>
        <authorList>
            <person name="Haridas S."/>
            <person name="Albert R."/>
            <person name="Binder M."/>
            <person name="Bloem J."/>
            <person name="Labutti K."/>
            <person name="Salamov A."/>
            <person name="Andreopoulos B."/>
            <person name="Baker S."/>
            <person name="Barry K."/>
            <person name="Bills G."/>
            <person name="Bluhm B."/>
            <person name="Cannon C."/>
            <person name="Castanera R."/>
            <person name="Culley D."/>
            <person name="Daum C."/>
            <person name="Ezra D."/>
            <person name="Gonzalez J."/>
            <person name="Henrissat B."/>
            <person name="Kuo A."/>
            <person name="Liang C."/>
            <person name="Lipzen A."/>
            <person name="Lutzoni F."/>
            <person name="Magnuson J."/>
            <person name="Mondo S."/>
            <person name="Nolan M."/>
            <person name="Ohm R."/>
            <person name="Pangilinan J."/>
            <person name="Park H.-J."/>
            <person name="Ramirez L."/>
            <person name="Alfaro M."/>
            <person name="Sun H."/>
            <person name="Tritt A."/>
            <person name="Yoshinaga Y."/>
            <person name="Zwiers L.-H."/>
            <person name="Turgeon B."/>
            <person name="Goodwin S."/>
            <person name="Spatafora J."/>
            <person name="Crous P."/>
            <person name="Grigoriev I."/>
        </authorList>
    </citation>
    <scope>NUCLEOTIDE SEQUENCE</scope>
    <source>
        <strain evidence="3">CBS 119925</strain>
    </source>
</reference>
<evidence type="ECO:0000259" key="2">
    <source>
        <dbReference type="Pfam" id="PF07859"/>
    </source>
</evidence>
<dbReference type="Proteomes" id="UP000799440">
    <property type="component" value="Unassembled WGS sequence"/>
</dbReference>
<protein>
    <submittedName>
        <fullName evidence="3">Alpha/beta hydrolase fold-3</fullName>
    </submittedName>
</protein>
<dbReference type="InterPro" id="IPR050300">
    <property type="entry name" value="GDXG_lipolytic_enzyme"/>
</dbReference>
<dbReference type="PANTHER" id="PTHR48081:SF8">
    <property type="entry name" value="ALPHA_BETA HYDROLASE FOLD-3 DOMAIN-CONTAINING PROTEIN-RELATED"/>
    <property type="match status" value="1"/>
</dbReference>
<name>A0A6A6UXE0_9PLEO</name>
<gene>
    <name evidence="3" type="ORF">M011DRAFT_471866</name>
</gene>
<keyword evidence="4" id="KW-1185">Reference proteome</keyword>
<dbReference type="PANTHER" id="PTHR48081">
    <property type="entry name" value="AB HYDROLASE SUPERFAMILY PROTEIN C4A8.06C"/>
    <property type="match status" value="1"/>
</dbReference>
<dbReference type="InterPro" id="IPR029058">
    <property type="entry name" value="AB_hydrolase_fold"/>
</dbReference>
<dbReference type="GO" id="GO:0016787">
    <property type="term" value="F:hydrolase activity"/>
    <property type="evidence" value="ECO:0007669"/>
    <property type="project" value="UniProtKB-KW"/>
</dbReference>
<dbReference type="Gene3D" id="3.40.50.1820">
    <property type="entry name" value="alpha/beta hydrolase"/>
    <property type="match status" value="1"/>
</dbReference>
<keyword evidence="1 3" id="KW-0378">Hydrolase</keyword>
<evidence type="ECO:0000313" key="4">
    <source>
        <dbReference type="Proteomes" id="UP000799440"/>
    </source>
</evidence>
<dbReference type="EMBL" id="MU006603">
    <property type="protein sequence ID" value="KAF2742825.1"/>
    <property type="molecule type" value="Genomic_DNA"/>
</dbReference>
<dbReference type="SUPFAM" id="SSF53474">
    <property type="entry name" value="alpha/beta-Hydrolases"/>
    <property type="match status" value="1"/>
</dbReference>